<dbReference type="PROSITE" id="PS01047">
    <property type="entry name" value="HMA_1"/>
    <property type="match status" value="1"/>
</dbReference>
<dbReference type="InterPro" id="IPR036163">
    <property type="entry name" value="HMA_dom_sf"/>
</dbReference>
<protein>
    <recommendedName>
        <fullName evidence="2">HMA domain-containing protein</fullName>
    </recommendedName>
</protein>
<evidence type="ECO:0000256" key="1">
    <source>
        <dbReference type="ARBA" id="ARBA00022723"/>
    </source>
</evidence>
<evidence type="ECO:0000313" key="4">
    <source>
        <dbReference type="Proteomes" id="UP000032668"/>
    </source>
</evidence>
<accession>A0A0D6PK10</accession>
<reference evidence="3 4" key="1">
    <citation type="submission" date="2012-11" db="EMBL/GenBank/DDBJ databases">
        <title>Whole genome sequence of Acidocella aminolytica 101 = DSM 11237.</title>
        <authorList>
            <person name="Azuma Y."/>
            <person name="Higashiura N."/>
            <person name="Hirakawa H."/>
            <person name="Matsushita K."/>
        </authorList>
    </citation>
    <scope>NUCLEOTIDE SEQUENCE [LARGE SCALE GENOMIC DNA]</scope>
    <source>
        <strain evidence="4">101 / DSM 11237</strain>
    </source>
</reference>
<organism evidence="3 4">
    <name type="scientific">Acidocella aminolytica 101 = DSM 11237</name>
    <dbReference type="NCBI Taxonomy" id="1120923"/>
    <lineage>
        <taxon>Bacteria</taxon>
        <taxon>Pseudomonadati</taxon>
        <taxon>Pseudomonadota</taxon>
        <taxon>Alphaproteobacteria</taxon>
        <taxon>Acetobacterales</taxon>
        <taxon>Acidocellaceae</taxon>
        <taxon>Acidocella</taxon>
    </lineage>
</organism>
<dbReference type="OrthoDB" id="9801832at2"/>
<comment type="caution">
    <text evidence="3">The sequence shown here is derived from an EMBL/GenBank/DDBJ whole genome shotgun (WGS) entry which is preliminary data.</text>
</comment>
<name>A0A0D6PK10_9PROT</name>
<sequence>MPLTTDLCFTVPDMDCGGCVRSITEAIHHLDPAAKVEADLETKLVSIGGVADAKAYAKAIEDAGFTAEPKA</sequence>
<dbReference type="InterPro" id="IPR017969">
    <property type="entry name" value="Heavy-metal-associated_CS"/>
</dbReference>
<keyword evidence="4" id="KW-1185">Reference proteome</keyword>
<dbReference type="SUPFAM" id="SSF55008">
    <property type="entry name" value="HMA, heavy metal-associated domain"/>
    <property type="match status" value="1"/>
</dbReference>
<feature type="domain" description="HMA" evidence="2">
    <location>
        <begin position="5"/>
        <end position="68"/>
    </location>
</feature>
<evidence type="ECO:0000313" key="3">
    <source>
        <dbReference type="EMBL" id="GAN81548.1"/>
    </source>
</evidence>
<dbReference type="Gene3D" id="3.30.70.100">
    <property type="match status" value="1"/>
</dbReference>
<dbReference type="PROSITE" id="PS50846">
    <property type="entry name" value="HMA_2"/>
    <property type="match status" value="1"/>
</dbReference>
<keyword evidence="1" id="KW-0479">Metal-binding</keyword>
<dbReference type="CDD" id="cd00371">
    <property type="entry name" value="HMA"/>
    <property type="match status" value="1"/>
</dbReference>
<evidence type="ECO:0000259" key="2">
    <source>
        <dbReference type="PROSITE" id="PS50846"/>
    </source>
</evidence>
<dbReference type="AlphaFoldDB" id="A0A0D6PK10"/>
<dbReference type="InterPro" id="IPR006121">
    <property type="entry name" value="HMA_dom"/>
</dbReference>
<dbReference type="Pfam" id="PF00403">
    <property type="entry name" value="HMA"/>
    <property type="match status" value="1"/>
</dbReference>
<dbReference type="RefSeq" id="WP_048879941.1">
    <property type="nucleotide sequence ID" value="NZ_BANC01000099.1"/>
</dbReference>
<proteinExistence type="predicted"/>
<dbReference type="EMBL" id="BANC01000099">
    <property type="protein sequence ID" value="GAN81548.1"/>
    <property type="molecule type" value="Genomic_DNA"/>
</dbReference>
<gene>
    <name evidence="3" type="ORF">Aam_101_005</name>
</gene>
<dbReference type="STRING" id="1120923.SAMN02746095_02188"/>
<dbReference type="GO" id="GO:0046872">
    <property type="term" value="F:metal ion binding"/>
    <property type="evidence" value="ECO:0007669"/>
    <property type="project" value="UniProtKB-KW"/>
</dbReference>
<dbReference type="Proteomes" id="UP000032668">
    <property type="component" value="Unassembled WGS sequence"/>
</dbReference>